<feature type="compositionally biased region" description="Basic residues" evidence="5">
    <location>
        <begin position="77"/>
        <end position="87"/>
    </location>
</feature>
<feature type="region of interest" description="Disordered" evidence="5">
    <location>
        <begin position="965"/>
        <end position="991"/>
    </location>
</feature>
<evidence type="ECO:0000256" key="2">
    <source>
        <dbReference type="ARBA" id="ARBA00022723"/>
    </source>
</evidence>
<feature type="region of interest" description="Disordered" evidence="5">
    <location>
        <begin position="504"/>
        <end position="562"/>
    </location>
</feature>
<evidence type="ECO:0000313" key="8">
    <source>
        <dbReference type="Proteomes" id="UP000751190"/>
    </source>
</evidence>
<feature type="region of interest" description="Disordered" evidence="5">
    <location>
        <begin position="1125"/>
        <end position="1150"/>
    </location>
</feature>
<dbReference type="Proteomes" id="UP000751190">
    <property type="component" value="Unassembled WGS sequence"/>
</dbReference>
<feature type="compositionally biased region" description="Basic and acidic residues" evidence="5">
    <location>
        <begin position="53"/>
        <end position="76"/>
    </location>
</feature>
<evidence type="ECO:0000256" key="5">
    <source>
        <dbReference type="SAM" id="MobiDB-lite"/>
    </source>
</evidence>
<feature type="compositionally biased region" description="Low complexity" evidence="5">
    <location>
        <begin position="686"/>
        <end position="695"/>
    </location>
</feature>
<feature type="region of interest" description="Disordered" evidence="5">
    <location>
        <begin position="303"/>
        <end position="323"/>
    </location>
</feature>
<dbReference type="PANTHER" id="PTHR13037">
    <property type="entry name" value="FORMIN"/>
    <property type="match status" value="1"/>
</dbReference>
<feature type="region of interest" description="Disordered" evidence="5">
    <location>
        <begin position="602"/>
        <end position="631"/>
    </location>
</feature>
<evidence type="ECO:0000256" key="1">
    <source>
        <dbReference type="ARBA" id="ARBA00022581"/>
    </source>
</evidence>
<name>A0A8J5XHE1_DIALT</name>
<feature type="region of interest" description="Disordered" evidence="5">
    <location>
        <begin position="655"/>
        <end position="706"/>
    </location>
</feature>
<feature type="region of interest" description="Disordered" evidence="5">
    <location>
        <begin position="407"/>
        <end position="460"/>
    </location>
</feature>
<feature type="domain" description="Zinc finger PHD-type" evidence="6">
    <location>
        <begin position="199"/>
        <end position="270"/>
    </location>
</feature>
<dbReference type="SMART" id="SM00249">
    <property type="entry name" value="PHD"/>
    <property type="match status" value="1"/>
</dbReference>
<evidence type="ECO:0000256" key="4">
    <source>
        <dbReference type="ARBA" id="ARBA00022833"/>
    </source>
</evidence>
<feature type="compositionally biased region" description="Low complexity" evidence="5">
    <location>
        <begin position="382"/>
        <end position="395"/>
    </location>
</feature>
<evidence type="ECO:0000313" key="7">
    <source>
        <dbReference type="EMBL" id="KAG8464022.1"/>
    </source>
</evidence>
<feature type="compositionally biased region" description="Basic residues" evidence="5">
    <location>
        <begin position="621"/>
        <end position="631"/>
    </location>
</feature>
<feature type="compositionally biased region" description="Basic and acidic residues" evidence="5">
    <location>
        <begin position="757"/>
        <end position="771"/>
    </location>
</feature>
<evidence type="ECO:0000259" key="6">
    <source>
        <dbReference type="SMART" id="SM00249"/>
    </source>
</evidence>
<keyword evidence="3" id="KW-0863">Zinc-finger</keyword>
<dbReference type="GO" id="GO:0008270">
    <property type="term" value="F:zinc ion binding"/>
    <property type="evidence" value="ECO:0007669"/>
    <property type="project" value="UniProtKB-KW"/>
</dbReference>
<feature type="region of interest" description="Disordered" evidence="5">
    <location>
        <begin position="156"/>
        <end position="178"/>
    </location>
</feature>
<feature type="region of interest" description="Disordered" evidence="5">
    <location>
        <begin position="368"/>
        <end position="395"/>
    </location>
</feature>
<organism evidence="7 8">
    <name type="scientific">Diacronema lutheri</name>
    <name type="common">Unicellular marine alga</name>
    <name type="synonym">Monochrysis lutheri</name>
    <dbReference type="NCBI Taxonomy" id="2081491"/>
    <lineage>
        <taxon>Eukaryota</taxon>
        <taxon>Haptista</taxon>
        <taxon>Haptophyta</taxon>
        <taxon>Pavlovophyceae</taxon>
        <taxon>Pavlovales</taxon>
        <taxon>Pavlovaceae</taxon>
        <taxon>Diacronema</taxon>
    </lineage>
</organism>
<dbReference type="EMBL" id="JAGTXO010000014">
    <property type="protein sequence ID" value="KAG8464022.1"/>
    <property type="molecule type" value="Genomic_DNA"/>
</dbReference>
<keyword evidence="1" id="KW-0945">Host-virus interaction</keyword>
<dbReference type="PANTHER" id="PTHR13037:SF24">
    <property type="entry name" value="POLYCOMB PROTEIN PCL-RELATED"/>
    <property type="match status" value="1"/>
</dbReference>
<reference evidence="7" key="1">
    <citation type="submission" date="2021-05" db="EMBL/GenBank/DDBJ databases">
        <title>The genome of the haptophyte Pavlova lutheri (Diacronema luteri, Pavlovales) - a model for lipid biosynthesis in eukaryotic algae.</title>
        <authorList>
            <person name="Hulatt C.J."/>
            <person name="Posewitz M.C."/>
        </authorList>
    </citation>
    <scope>NUCLEOTIDE SEQUENCE</scope>
    <source>
        <strain evidence="7">NIVA-4/92</strain>
    </source>
</reference>
<feature type="compositionally biased region" description="Low complexity" evidence="5">
    <location>
        <begin position="535"/>
        <end position="557"/>
    </location>
</feature>
<feature type="compositionally biased region" description="Low complexity" evidence="5">
    <location>
        <begin position="407"/>
        <end position="439"/>
    </location>
</feature>
<keyword evidence="4" id="KW-0862">Zinc</keyword>
<dbReference type="SUPFAM" id="SSF51126">
    <property type="entry name" value="Pectin lyase-like"/>
    <property type="match status" value="1"/>
</dbReference>
<dbReference type="OrthoDB" id="10649073at2759"/>
<proteinExistence type="predicted"/>
<comment type="caution">
    <text evidence="7">The sequence shown here is derived from an EMBL/GenBank/DDBJ whole genome shotgun (WGS) entry which is preliminary data.</text>
</comment>
<feature type="region of interest" description="Disordered" evidence="5">
    <location>
        <begin position="815"/>
        <end position="861"/>
    </location>
</feature>
<sequence length="1336" mass="135347">MLQQSCGEQLWAASGGELWPVQVVCEEGARVLVAFLGWSRDWDAWYDRAELQTRRRERRPPSRLEPRANDGDAEPRAKRRALARARGAHPVGADGSAPGGDKLAAAGVSAAGASGRAAADASSAGEATQGAHAPVFAPSECELRPGAVVGLSIAGRTNHRARAPPTPTPAARVDSTGRTRAARPVLAVPLGAAAGADTACSVCDLPLLLDGLAPPLVCCTLCDECAHAGCAGVATAGAAAASASRTGAPLVQPPQPQQPQFDAYACALCALELCRAGSELRRAGGGKSAAGVCARPTGRSLDDRTVEHASGRAGAGGRAAGAGAESVADSRWRRCAIAQLRADRLMHADVRQLAARLQLDDAASAGGEARVPAAGGSRPKSDGAGASAAAQPASAMGEWVSDRALAPASDADAAPAGAREGEGTMAAAAPAGAPTAESARCAPAERAVARAPHVPTPSPRTLELQCAPELLRELVLAALERGRAAAPRHELLVALPPQPLAPHAYAASAARPDARRAAPSPSPSGPRLLSDAPLPKADTAAPVEAAPAPARAPARAQTPPPNWRAASWRIASVATVAAEQLARLETSGQEVCSACQLAAVPPATPREHVRSPEPVGGAGRRPPRAATRRRTAMRWAGAAAARSACSAAAEAGGGAHAHADARQGAADPDSPDSPAGVGAKRDRAASVRAAGARAAGKARRPPRERWGGMDRLGLCGACARLLCACETALVEWQAARRGAAGAATAAHATCGASGHAEGGRSSRAPDAREDGSAASIRQCDQVEPLRAFAAASDGARVPSHVAPLPSSAGMALAHAAAAEAIHPREQRPPVATESATPSARLATPPRGAAHPPRGEAATSTATSTAQLDACEAALVRAGNVLVRAAAQRAAVRVLEGRDVYSGTHADGGARARGGAHAALPPLPQQPLRAGAVTPELALRLRARTAAALAALRARRALERARAVLAARGSDDRETGAASPAPPSPSSPPCERPLLRAWPVRTERAPRARVAAAPPARDAGAARAPTSCALDDGHGGLVRAILGFVTCTRALHACASVCRQWRALLDRDACAQADALWRRAILVAPTRALSLTEAVRRVRPGDTIRVPPGEHRVLCVHCPFPVLLQGTPGEPPDRAAGDGTRAPPPEPEREPNASVLIGALVMACGSSARARAGLAGVELRHFHEAALTLTGDGEFEMRDVAIRSSRAGGGSGSAVRASSALVVRGCATLALHRCAIEGSTAALVLSAAGATVAARDCSFSHNRVVINAARGGLVELSRCVLHGNDHVSRVSAHVDVRLDEPARAEGARAEEGGGAASGTVTCASAAGSEATAEHASV</sequence>
<feature type="region of interest" description="Disordered" evidence="5">
    <location>
        <begin position="53"/>
        <end position="99"/>
    </location>
</feature>
<evidence type="ECO:0000256" key="3">
    <source>
        <dbReference type="ARBA" id="ARBA00022771"/>
    </source>
</evidence>
<protein>
    <recommendedName>
        <fullName evidence="6">Zinc finger PHD-type domain-containing protein</fullName>
    </recommendedName>
</protein>
<gene>
    <name evidence="7" type="ORF">KFE25_000190</name>
</gene>
<dbReference type="InterPro" id="IPR011050">
    <property type="entry name" value="Pectin_lyase_fold/virulence"/>
</dbReference>
<dbReference type="InterPro" id="IPR001965">
    <property type="entry name" value="Znf_PHD"/>
</dbReference>
<keyword evidence="8" id="KW-1185">Reference proteome</keyword>
<feature type="compositionally biased region" description="Pro residues" evidence="5">
    <location>
        <begin position="979"/>
        <end position="990"/>
    </location>
</feature>
<accession>A0A8J5XHE1</accession>
<keyword evidence="2" id="KW-0479">Metal-binding</keyword>
<feature type="region of interest" description="Disordered" evidence="5">
    <location>
        <begin position="751"/>
        <end position="774"/>
    </location>
</feature>